<dbReference type="GO" id="GO:0005737">
    <property type="term" value="C:cytoplasm"/>
    <property type="evidence" value="ECO:0007669"/>
    <property type="project" value="UniProtKB-SubCell"/>
</dbReference>
<organism evidence="5 6">
    <name type="scientific">Chrysochromulina tobinii</name>
    <dbReference type="NCBI Taxonomy" id="1460289"/>
    <lineage>
        <taxon>Eukaryota</taxon>
        <taxon>Haptista</taxon>
        <taxon>Haptophyta</taxon>
        <taxon>Prymnesiophyceae</taxon>
        <taxon>Prymnesiales</taxon>
        <taxon>Chrysochromulinaceae</taxon>
        <taxon>Chrysochromulina</taxon>
    </lineage>
</organism>
<keyword evidence="6" id="KW-1185">Reference proteome</keyword>
<dbReference type="InterPro" id="IPR000938">
    <property type="entry name" value="CAP-Gly_domain"/>
</dbReference>
<dbReference type="Gene3D" id="2.30.30.190">
    <property type="entry name" value="CAP Gly-rich-like domain"/>
    <property type="match status" value="1"/>
</dbReference>
<dbReference type="GO" id="GO:0035371">
    <property type="term" value="C:microtubule plus-end"/>
    <property type="evidence" value="ECO:0007669"/>
    <property type="project" value="TreeGrafter"/>
</dbReference>
<feature type="region of interest" description="Disordered" evidence="3">
    <location>
        <begin position="120"/>
        <end position="160"/>
    </location>
</feature>
<gene>
    <name evidence="5" type="ORF">Ctob_001900</name>
</gene>
<feature type="compositionally biased region" description="Basic and acidic residues" evidence="3">
    <location>
        <begin position="121"/>
        <end position="132"/>
    </location>
</feature>
<protein>
    <submittedName>
        <fullName evidence="5">Tubulin folding cofactor b</fullName>
    </submittedName>
</protein>
<name>A0A0M0J4M6_9EUKA</name>
<evidence type="ECO:0000256" key="1">
    <source>
        <dbReference type="ARBA" id="ARBA00004496"/>
    </source>
</evidence>
<dbReference type="SUPFAM" id="SSF74924">
    <property type="entry name" value="Cap-Gly domain"/>
    <property type="match status" value="1"/>
</dbReference>
<dbReference type="AlphaFoldDB" id="A0A0M0J4M6"/>
<dbReference type="Proteomes" id="UP000037460">
    <property type="component" value="Unassembled WGS sequence"/>
</dbReference>
<feature type="region of interest" description="Disordered" evidence="3">
    <location>
        <begin position="197"/>
        <end position="252"/>
    </location>
</feature>
<accession>A0A0M0J4M6</accession>
<dbReference type="OrthoDB" id="2130750at2759"/>
<feature type="compositionally biased region" description="Basic and acidic residues" evidence="3">
    <location>
        <begin position="232"/>
        <end position="243"/>
    </location>
</feature>
<dbReference type="InterPro" id="IPR036859">
    <property type="entry name" value="CAP-Gly_dom_sf"/>
</dbReference>
<comment type="caution">
    <text evidence="5">The sequence shown here is derived from an EMBL/GenBank/DDBJ whole genome shotgun (WGS) entry which is preliminary data.</text>
</comment>
<dbReference type="GO" id="GO:0005634">
    <property type="term" value="C:nucleus"/>
    <property type="evidence" value="ECO:0007669"/>
    <property type="project" value="TreeGrafter"/>
</dbReference>
<dbReference type="PROSITE" id="PS50245">
    <property type="entry name" value="CAP_GLY_2"/>
    <property type="match status" value="1"/>
</dbReference>
<feature type="compositionally biased region" description="Basic and acidic residues" evidence="3">
    <location>
        <begin position="141"/>
        <end position="159"/>
    </location>
</feature>
<dbReference type="PANTHER" id="PTHR18916:SF85">
    <property type="entry name" value="TUBULIN-FOLDING COFACTOR B"/>
    <property type="match status" value="1"/>
</dbReference>
<evidence type="ECO:0000256" key="2">
    <source>
        <dbReference type="ARBA" id="ARBA00022490"/>
    </source>
</evidence>
<proteinExistence type="predicted"/>
<evidence type="ECO:0000259" key="4">
    <source>
        <dbReference type="PROSITE" id="PS50245"/>
    </source>
</evidence>
<keyword evidence="2" id="KW-0963">Cytoplasm</keyword>
<dbReference type="PANTHER" id="PTHR18916">
    <property type="entry name" value="DYNACTIN 1-RELATED MICROTUBULE-BINDING"/>
    <property type="match status" value="1"/>
</dbReference>
<dbReference type="GO" id="GO:0051010">
    <property type="term" value="F:microtubule plus-end binding"/>
    <property type="evidence" value="ECO:0007669"/>
    <property type="project" value="TreeGrafter"/>
</dbReference>
<evidence type="ECO:0000256" key="3">
    <source>
        <dbReference type="SAM" id="MobiDB-lite"/>
    </source>
</evidence>
<reference evidence="6" key="1">
    <citation type="journal article" date="2015" name="PLoS Genet.">
        <title>Genome Sequence and Transcriptome Analyses of Chrysochromulina tobin: Metabolic Tools for Enhanced Algal Fitness in the Prominent Order Prymnesiales (Haptophyceae).</title>
        <authorList>
            <person name="Hovde B.T."/>
            <person name="Deodato C.R."/>
            <person name="Hunsperger H.M."/>
            <person name="Ryken S.A."/>
            <person name="Yost W."/>
            <person name="Jha R.K."/>
            <person name="Patterson J."/>
            <person name="Monnat R.J. Jr."/>
            <person name="Barlow S.B."/>
            <person name="Starkenburg S.R."/>
            <person name="Cattolico R.A."/>
        </authorList>
    </citation>
    <scope>NUCLEOTIDE SEQUENCE</scope>
    <source>
        <strain evidence="6">CCMP291</strain>
    </source>
</reference>
<dbReference type="SMART" id="SM01052">
    <property type="entry name" value="CAP_GLY"/>
    <property type="match status" value="1"/>
</dbReference>
<evidence type="ECO:0000313" key="6">
    <source>
        <dbReference type="Proteomes" id="UP000037460"/>
    </source>
</evidence>
<dbReference type="Pfam" id="PF01302">
    <property type="entry name" value="CAP_GLY"/>
    <property type="match status" value="1"/>
</dbReference>
<evidence type="ECO:0000313" key="5">
    <source>
        <dbReference type="EMBL" id="KOO21521.1"/>
    </source>
</evidence>
<feature type="compositionally biased region" description="Basic and acidic residues" evidence="3">
    <location>
        <begin position="200"/>
        <end position="211"/>
    </location>
</feature>
<dbReference type="EMBL" id="JWZX01003356">
    <property type="protein sequence ID" value="KOO21521.1"/>
    <property type="molecule type" value="Genomic_DNA"/>
</dbReference>
<dbReference type="GO" id="GO:0031122">
    <property type="term" value="P:cytoplasmic microtubule organization"/>
    <property type="evidence" value="ECO:0007669"/>
    <property type="project" value="TreeGrafter"/>
</dbReference>
<sequence>MKLSKNPAIWMVPDEASKALINDEHMADLACKVKQGDRVIVDPGNRKAEVRFVGKIPEIGKGYWVGVQYDDPVGRNDGSVKGRRCFECTHDFGGFLRPNHIRIDPTPPARKGQKVVAATGLDEKLGADDGKSRKPRKPRAVTKDSEMSFDWKKPDEPAKETGLATAVALVPSTEPMDTMADKGGKRTKQGQVVLATKISKPVEAKPSEIRPTDAIPAEVKESPNPVKPALASRKESSVKEKRLSVVNAPKIK</sequence>
<comment type="subcellular location">
    <subcellularLocation>
        <location evidence="1">Cytoplasm</location>
    </subcellularLocation>
</comment>
<feature type="domain" description="CAP-Gly" evidence="4">
    <location>
        <begin position="55"/>
        <end position="97"/>
    </location>
</feature>